<dbReference type="AlphaFoldDB" id="E9G6N3"/>
<dbReference type="PhylomeDB" id="E9G6N3"/>
<dbReference type="eggNOG" id="KOG1966">
    <property type="taxonomic scope" value="Eukaryota"/>
</dbReference>
<comment type="subcellular location">
    <subcellularLocation>
        <location evidence="1">Membrane</location>
        <topology evidence="1">Multi-pass membrane protein</topology>
    </subcellularLocation>
</comment>
<evidence type="ECO:0000256" key="12">
    <source>
        <dbReference type="SAM" id="SignalP"/>
    </source>
</evidence>
<evidence type="ECO:0000256" key="10">
    <source>
        <dbReference type="SAM" id="MobiDB-lite"/>
    </source>
</evidence>
<protein>
    <recommendedName>
        <fullName evidence="9">Sodium/hydrogen exchanger</fullName>
    </recommendedName>
</protein>
<dbReference type="InterPro" id="IPR006153">
    <property type="entry name" value="Cation/H_exchanger_TM"/>
</dbReference>
<dbReference type="KEGG" id="dpx:DAPPUDRAFT_314297"/>
<feature type="transmembrane region" description="Helical" evidence="11">
    <location>
        <begin position="377"/>
        <end position="398"/>
    </location>
</feature>
<evidence type="ECO:0000313" key="14">
    <source>
        <dbReference type="EMBL" id="EFX85163.1"/>
    </source>
</evidence>
<dbReference type="GO" id="GO:0071805">
    <property type="term" value="P:potassium ion transmembrane transport"/>
    <property type="evidence" value="ECO:0000318"/>
    <property type="project" value="GO_Central"/>
</dbReference>
<dbReference type="Gene3D" id="6.10.140.1330">
    <property type="match status" value="1"/>
</dbReference>
<dbReference type="GO" id="GO:0051453">
    <property type="term" value="P:regulation of intracellular pH"/>
    <property type="evidence" value="ECO:0000318"/>
    <property type="project" value="GO_Central"/>
</dbReference>
<evidence type="ECO:0000256" key="3">
    <source>
        <dbReference type="ARBA" id="ARBA00022692"/>
    </source>
</evidence>
<comment type="similarity">
    <text evidence="9">Belongs to the monovalent cation:proton antiporter 1 (CPA1) transporter (TC 2.A.36) family.</text>
</comment>
<keyword evidence="8 9" id="KW-0739">Sodium transport</keyword>
<keyword evidence="2 9" id="KW-0813">Transport</keyword>
<evidence type="ECO:0000256" key="1">
    <source>
        <dbReference type="ARBA" id="ARBA00004141"/>
    </source>
</evidence>
<dbReference type="InParanoid" id="E9G6N3"/>
<feature type="transmembrane region" description="Helical" evidence="11">
    <location>
        <begin position="120"/>
        <end position="139"/>
    </location>
</feature>
<organism evidence="14 15">
    <name type="scientific">Daphnia pulex</name>
    <name type="common">Water flea</name>
    <dbReference type="NCBI Taxonomy" id="6669"/>
    <lineage>
        <taxon>Eukaryota</taxon>
        <taxon>Metazoa</taxon>
        <taxon>Ecdysozoa</taxon>
        <taxon>Arthropoda</taxon>
        <taxon>Crustacea</taxon>
        <taxon>Branchiopoda</taxon>
        <taxon>Diplostraca</taxon>
        <taxon>Cladocera</taxon>
        <taxon>Anomopoda</taxon>
        <taxon>Daphniidae</taxon>
        <taxon>Daphnia</taxon>
    </lineage>
</organism>
<evidence type="ECO:0000256" key="11">
    <source>
        <dbReference type="SAM" id="Phobius"/>
    </source>
</evidence>
<keyword evidence="15" id="KW-1185">Reference proteome</keyword>
<feature type="transmembrane region" description="Helical" evidence="11">
    <location>
        <begin position="192"/>
        <end position="210"/>
    </location>
</feature>
<keyword evidence="9" id="KW-0050">Antiport</keyword>
<dbReference type="InterPro" id="IPR018422">
    <property type="entry name" value="Cation/H_exchanger_CPA1"/>
</dbReference>
<evidence type="ECO:0000256" key="6">
    <source>
        <dbReference type="ARBA" id="ARBA00023065"/>
    </source>
</evidence>
<dbReference type="GO" id="GO:0005886">
    <property type="term" value="C:plasma membrane"/>
    <property type="evidence" value="ECO:0000318"/>
    <property type="project" value="GO_Central"/>
</dbReference>
<feature type="transmembrane region" description="Helical" evidence="11">
    <location>
        <begin position="320"/>
        <end position="348"/>
    </location>
</feature>
<evidence type="ECO:0000256" key="5">
    <source>
        <dbReference type="ARBA" id="ARBA00023053"/>
    </source>
</evidence>
<dbReference type="PANTHER" id="PTHR10110">
    <property type="entry name" value="SODIUM/HYDROGEN EXCHANGER"/>
    <property type="match status" value="1"/>
</dbReference>
<feature type="transmembrane region" description="Helical" evidence="11">
    <location>
        <begin position="444"/>
        <end position="468"/>
    </location>
</feature>
<dbReference type="NCBIfam" id="TIGR00840">
    <property type="entry name" value="b_cpa1"/>
    <property type="match status" value="1"/>
</dbReference>
<keyword evidence="12" id="KW-0732">Signal</keyword>
<feature type="transmembrane region" description="Helical" evidence="11">
    <location>
        <begin position="88"/>
        <end position="108"/>
    </location>
</feature>
<keyword evidence="3 9" id="KW-0812">Transmembrane</keyword>
<gene>
    <name evidence="14" type="ORF">DAPPUDRAFT_314297</name>
</gene>
<evidence type="ECO:0000256" key="8">
    <source>
        <dbReference type="ARBA" id="ARBA00023201"/>
    </source>
</evidence>
<dbReference type="PANTHER" id="PTHR10110:SF126">
    <property type="entry name" value="NA(+)_H(+) EXCHANGER PROTEIN 7"/>
    <property type="match status" value="1"/>
</dbReference>
<dbReference type="HOGENOM" id="CLU_323456_0_0_1"/>
<evidence type="ECO:0000313" key="15">
    <source>
        <dbReference type="Proteomes" id="UP000000305"/>
    </source>
</evidence>
<feature type="transmembrane region" description="Helical" evidence="11">
    <location>
        <begin position="410"/>
        <end position="432"/>
    </location>
</feature>
<feature type="chain" id="PRO_5003240922" description="Sodium/hydrogen exchanger" evidence="12">
    <location>
        <begin position="19"/>
        <end position="894"/>
    </location>
</feature>
<feature type="transmembrane region" description="Helical" evidence="11">
    <location>
        <begin position="159"/>
        <end position="180"/>
    </location>
</feature>
<feature type="transmembrane region" description="Helical" evidence="11">
    <location>
        <begin position="283"/>
        <end position="308"/>
    </location>
</feature>
<feature type="signal peptide" evidence="12">
    <location>
        <begin position="1"/>
        <end position="18"/>
    </location>
</feature>
<dbReference type="OrthoDB" id="196264at2759"/>
<keyword evidence="5" id="KW-0915">Sodium</keyword>
<feature type="transmembrane region" description="Helical" evidence="11">
    <location>
        <begin position="355"/>
        <end position="371"/>
    </location>
</feature>
<feature type="transmembrane region" description="Helical" evidence="11">
    <location>
        <begin position="256"/>
        <end position="274"/>
    </location>
</feature>
<dbReference type="GO" id="GO:0098719">
    <property type="term" value="P:sodium ion import across plasma membrane"/>
    <property type="evidence" value="ECO:0000318"/>
    <property type="project" value="GO_Central"/>
</dbReference>
<keyword evidence="4 11" id="KW-1133">Transmembrane helix</keyword>
<keyword evidence="6 9" id="KW-0406">Ion transport</keyword>
<dbReference type="InterPro" id="IPR004709">
    <property type="entry name" value="NaH_exchanger"/>
</dbReference>
<dbReference type="EMBL" id="GL732533">
    <property type="protein sequence ID" value="EFX85163.1"/>
    <property type="molecule type" value="Genomic_DNA"/>
</dbReference>
<evidence type="ECO:0000256" key="9">
    <source>
        <dbReference type="RuleBase" id="RU003722"/>
    </source>
</evidence>
<feature type="transmembrane region" description="Helical" evidence="11">
    <location>
        <begin position="511"/>
        <end position="532"/>
    </location>
</feature>
<feature type="domain" description="Cation/H+ exchanger transmembrane" evidence="13">
    <location>
        <begin position="106"/>
        <end position="533"/>
    </location>
</feature>
<evidence type="ECO:0000256" key="2">
    <source>
        <dbReference type="ARBA" id="ARBA00022448"/>
    </source>
</evidence>
<feature type="region of interest" description="Disordered" evidence="10">
    <location>
        <begin position="875"/>
        <end position="894"/>
    </location>
</feature>
<evidence type="ECO:0000256" key="7">
    <source>
        <dbReference type="ARBA" id="ARBA00023136"/>
    </source>
</evidence>
<proteinExistence type="inferred from homology"/>
<dbReference type="GO" id="GO:0015385">
    <property type="term" value="F:sodium:proton antiporter activity"/>
    <property type="evidence" value="ECO:0000318"/>
    <property type="project" value="GO_Central"/>
</dbReference>
<evidence type="ECO:0000256" key="4">
    <source>
        <dbReference type="ARBA" id="ARBA00022989"/>
    </source>
</evidence>
<dbReference type="Pfam" id="PF00999">
    <property type="entry name" value="Na_H_Exchanger"/>
    <property type="match status" value="1"/>
</dbReference>
<feature type="region of interest" description="Disordered" evidence="10">
    <location>
        <begin position="827"/>
        <end position="847"/>
    </location>
</feature>
<keyword evidence="7 11" id="KW-0472">Membrane</keyword>
<dbReference type="STRING" id="6669.E9G6N3"/>
<feature type="compositionally biased region" description="Polar residues" evidence="10">
    <location>
        <begin position="834"/>
        <end position="847"/>
    </location>
</feature>
<dbReference type="GO" id="GO:0015386">
    <property type="term" value="F:potassium:proton antiporter activity"/>
    <property type="evidence" value="ECO:0000318"/>
    <property type="project" value="GO_Central"/>
</dbReference>
<accession>E9G6N3</accession>
<dbReference type="Proteomes" id="UP000000305">
    <property type="component" value="Unassembled WGS sequence"/>
</dbReference>
<name>E9G6N3_DAPPU</name>
<evidence type="ECO:0000259" key="13">
    <source>
        <dbReference type="Pfam" id="PF00999"/>
    </source>
</evidence>
<reference evidence="14 15" key="1">
    <citation type="journal article" date="2011" name="Science">
        <title>The ecoresponsive genome of Daphnia pulex.</title>
        <authorList>
            <person name="Colbourne J.K."/>
            <person name="Pfrender M.E."/>
            <person name="Gilbert D."/>
            <person name="Thomas W.K."/>
            <person name="Tucker A."/>
            <person name="Oakley T.H."/>
            <person name="Tokishita S."/>
            <person name="Aerts A."/>
            <person name="Arnold G.J."/>
            <person name="Basu M.K."/>
            <person name="Bauer D.J."/>
            <person name="Caceres C.E."/>
            <person name="Carmel L."/>
            <person name="Casola C."/>
            <person name="Choi J.H."/>
            <person name="Detter J.C."/>
            <person name="Dong Q."/>
            <person name="Dusheyko S."/>
            <person name="Eads B.D."/>
            <person name="Frohlich T."/>
            <person name="Geiler-Samerotte K.A."/>
            <person name="Gerlach D."/>
            <person name="Hatcher P."/>
            <person name="Jogdeo S."/>
            <person name="Krijgsveld J."/>
            <person name="Kriventseva E.V."/>
            <person name="Kultz D."/>
            <person name="Laforsch C."/>
            <person name="Lindquist E."/>
            <person name="Lopez J."/>
            <person name="Manak J.R."/>
            <person name="Muller J."/>
            <person name="Pangilinan J."/>
            <person name="Patwardhan R.P."/>
            <person name="Pitluck S."/>
            <person name="Pritham E.J."/>
            <person name="Rechtsteiner A."/>
            <person name="Rho M."/>
            <person name="Rogozin I.B."/>
            <person name="Sakarya O."/>
            <person name="Salamov A."/>
            <person name="Schaack S."/>
            <person name="Shapiro H."/>
            <person name="Shiga Y."/>
            <person name="Skalitzky C."/>
            <person name="Smith Z."/>
            <person name="Souvorov A."/>
            <person name="Sung W."/>
            <person name="Tang Z."/>
            <person name="Tsuchiya D."/>
            <person name="Tu H."/>
            <person name="Vos H."/>
            <person name="Wang M."/>
            <person name="Wolf Y.I."/>
            <person name="Yamagata H."/>
            <person name="Yamada T."/>
            <person name="Ye Y."/>
            <person name="Shaw J.R."/>
            <person name="Andrews J."/>
            <person name="Crease T.J."/>
            <person name="Tang H."/>
            <person name="Lucas S.M."/>
            <person name="Robertson H.M."/>
            <person name="Bork P."/>
            <person name="Koonin E.V."/>
            <person name="Zdobnov E.M."/>
            <person name="Grigoriev I.V."/>
            <person name="Lynch M."/>
            <person name="Boore J.L."/>
        </authorList>
    </citation>
    <scope>NUCLEOTIDE SEQUENCE [LARGE SCALE GENOMIC DNA]</scope>
</reference>
<sequence length="894" mass="98523">MAILFLLFVLHSTLTSSAQLTNNQSDFYSSANTKHTDVRIFPVLEHNRSVVNGLADQKTLSAAHDTHGEEVEHHHHGIHVASWRWDEIGIYITFTTFIIVAGLAKVAFHHAHVISSRIPESCLLILLGTAVGGILYASGIQRSGPTSLNAEEAFVFPTFTPKLFFFILLPPIILEASYSLYDRAFADNTGTVLFYAVIGTIFNTFVIGEFPRSIIGHRLSLLGLVSIGWIGNVHIPEGTGVELSAPSYTLQTTDCLVFSALISAVDPVAVLAIFQEIGINKDLYFLVFGESLLNDAVTVVLYSMMVVFAQMDGNVGGEQYLLGFVSFFTISLGGFGIGILCGLLTALITRTTSEVRVVEPLAVLGMAYFSYMGAELFHFSGIISCIGCGLVQAHYAFSNISRKSFTTVKYFIKMLSSTSDCIIFLFLGMVLVNDVHEWHTGFVLWTLFLCLAVRFIGVFILTAIANRFRLKQVSLREQFIMAYGGLRGAVSFSLVEMLLPSDIQPRQMFVTTTLVVILFTVFIQGGTIKLFVRLLDIKKDSQSVQYLINEINETMFDHLCAGFEGICGQHGNNFLREKIERFDENYLRPIFTLSTEKDPLQRLFEKLTLSEHAANMYDIRVKTSEPTSTSTSLTDIDESHLISELATADPTSSVPSSNDARNSPAFHRQSQLLGHGKQQEKMQGKSFVDVVAMLRHQRSAHSEGVMPTHAPAAQLLRSTPLDPEATAQAFRKALRTNSSMNQSKRLHEKRNLIKDDDLPEPSRWMALRRRISTVPDTSPPGDRFAQAVFSAMSSQLPKPGGGFAPAVGSPLGSVKKGSLHQSVKCATESERSITRGSSKQSKVVNPSGSTVPLRVIAERTGEQSTVQQTISLHMQDIEKDDEQPESYDASETGL</sequence>
<dbReference type="PRINTS" id="PR01084">
    <property type="entry name" value="NAHEXCHNGR"/>
</dbReference>